<organism evidence="1 2">
    <name type="scientific">Pyxidicoccus parkwayensis</name>
    <dbReference type="NCBI Taxonomy" id="2813578"/>
    <lineage>
        <taxon>Bacteria</taxon>
        <taxon>Pseudomonadati</taxon>
        <taxon>Myxococcota</taxon>
        <taxon>Myxococcia</taxon>
        <taxon>Myxococcales</taxon>
        <taxon>Cystobacterineae</taxon>
        <taxon>Myxococcaceae</taxon>
        <taxon>Pyxidicoccus</taxon>
    </lineage>
</organism>
<sequence>MTASSEQSGSSTAQAVLDAPDVVGVFKGRTLGTAMVGNVLVISHNSQAPAQDEWVHYCNLVGRYISTMSAQLVVAEGPGPNATQRQQALDRGSQAMGAVIPPTAVFTRSPLVRGIVTLFNWFTPRSMRAFSPEDVQAAQQHLKMTDAQMQRLLEVAHALLPSEEP</sequence>
<evidence type="ECO:0000313" key="1">
    <source>
        <dbReference type="EMBL" id="QSQ23063.1"/>
    </source>
</evidence>
<proteinExistence type="predicted"/>
<dbReference type="RefSeq" id="WP_206724639.1">
    <property type="nucleotide sequence ID" value="NZ_CP071090.1"/>
</dbReference>
<dbReference type="Proteomes" id="UP000662747">
    <property type="component" value="Chromosome"/>
</dbReference>
<dbReference type="EMBL" id="CP071090">
    <property type="protein sequence ID" value="QSQ23063.1"/>
    <property type="molecule type" value="Genomic_DNA"/>
</dbReference>
<gene>
    <name evidence="1" type="ORF">JY651_49615</name>
</gene>
<reference evidence="1 2" key="1">
    <citation type="submission" date="2021-02" db="EMBL/GenBank/DDBJ databases">
        <title>De Novo genome assembly of isolated myxobacteria.</title>
        <authorList>
            <person name="Stevens D.C."/>
        </authorList>
    </citation>
    <scope>NUCLEOTIDE SEQUENCE [LARGE SCALE GENOMIC DNA]</scope>
    <source>
        <strain evidence="2">SCPEA02</strain>
    </source>
</reference>
<evidence type="ECO:0000313" key="2">
    <source>
        <dbReference type="Proteomes" id="UP000662747"/>
    </source>
</evidence>
<name>A0ABX7P261_9BACT</name>
<keyword evidence="2" id="KW-1185">Reference proteome</keyword>
<accession>A0ABX7P261</accession>
<protein>
    <submittedName>
        <fullName evidence="1">STAS/SEC14 domain-containing protein</fullName>
    </submittedName>
</protein>